<comment type="subunit">
    <text evidence="9">Component of the spliceosome. Present in the activated B complex, the catalytically activated B* complex which catalyzes the branching, the catalytic step 1 C complex catalyzing the exon ligation, and the postcatalytic P complex containing the ligated exons (mRNA) and the excised lariat intron.</text>
</comment>
<dbReference type="Gene3D" id="3.15.10.20">
    <property type="entry name" value="Activator of Hsp90 ATPase Aha1, N-terminal domain"/>
    <property type="match status" value="1"/>
</dbReference>
<sequence length="582" mass="63969">MAERKVLNKYFPPDFDPDLIPRRRGPKNSQQVVRLMAPFSMRCNTCGEYIYKGKKFNARKETVDGEDYYGIKIFRFYIKCTLCSAEITFKTDPKNTDYAAEHGASRNFEPWRDEKEGEEEDRLAKLEEEENNPMKVLENRTTDSKREMEILDALQDIRARNARIERTGNANSSVDLLARIGVEELQDEEALERKRAEEEDEKLVREVFSKVAAGPSTTEEMPAMVTVKRKADDTEPELLSLLPDSARSLITAKTSALHTVKKAKVEPAKKKSLGIVVKKGKAKADWFERELPTITVSGEGTEVVGISARKSKLITIFDCKVVLDWSGTASDGSEVKGTLTIPEVSHETVVDGSSDFEYRWSLTTKSTPEVAALYKLAKTRLPAALEAKFAAFAVAIIETHGKDVTVSAEPSRSATPAAGSAAPAAPSSSETPAAAAVPPKQEKKSKINTTKITVESTFMAAADDLFGLLTDEKRIPAWTRAPAQSSAKPDTDYALFGGGVKGKYVSLTAPTEIVQTWALQSPTWPSDHHATLTTTIVQGSDYSTVTFVLDGVPTGMEEEIKRNIEGYYIQGFKSIGLGSSLS</sequence>
<keyword evidence="5 9" id="KW-0747">Spliceosome</keyword>
<feature type="region of interest" description="Disordered" evidence="10">
    <location>
        <begin position="406"/>
        <end position="448"/>
    </location>
</feature>
<dbReference type="PANTHER" id="PTHR12111:SF1">
    <property type="entry name" value="SPLICING FACTOR YJU2"/>
    <property type="match status" value="1"/>
</dbReference>
<keyword evidence="7" id="KW-0508">mRNA splicing</keyword>
<evidence type="ECO:0000256" key="2">
    <source>
        <dbReference type="ARBA" id="ARBA00006817"/>
    </source>
</evidence>
<keyword evidence="13" id="KW-1185">Reference proteome</keyword>
<dbReference type="PANTHER" id="PTHR12111">
    <property type="entry name" value="SPLICING FACTOR YJU2"/>
    <property type="match status" value="1"/>
</dbReference>
<dbReference type="EMBL" id="DF849259">
    <property type="protein sequence ID" value="GAT56163.1"/>
    <property type="molecule type" value="Genomic_DNA"/>
</dbReference>
<proteinExistence type="inferred from homology"/>
<evidence type="ECO:0000256" key="8">
    <source>
        <dbReference type="ARBA" id="ARBA00023242"/>
    </source>
</evidence>
<feature type="binding site" evidence="9">
    <location>
        <position position="46"/>
    </location>
    <ligand>
        <name>Zn(2+)</name>
        <dbReference type="ChEBI" id="CHEBI:29105"/>
    </ligand>
</feature>
<evidence type="ECO:0000256" key="1">
    <source>
        <dbReference type="ARBA" id="ARBA00004123"/>
    </source>
</evidence>
<dbReference type="Pfam" id="PF09229">
    <property type="entry name" value="Aha1_N"/>
    <property type="match status" value="1"/>
</dbReference>
<keyword evidence="3" id="KW-0507">mRNA processing</keyword>
<feature type="binding site" evidence="9">
    <location>
        <position position="83"/>
    </location>
    <ligand>
        <name>Zn(2+)</name>
        <dbReference type="ChEBI" id="CHEBI:29105"/>
    </ligand>
</feature>
<comment type="similarity">
    <text evidence="9">Belongs to the CWC16 family. YJU2 subfamily.</text>
</comment>
<dbReference type="InterPro" id="IPR015310">
    <property type="entry name" value="AHSA1-like_N"/>
</dbReference>
<dbReference type="HAMAP" id="MF_03226">
    <property type="entry name" value="YJU2"/>
    <property type="match status" value="1"/>
</dbReference>
<dbReference type="InterPro" id="IPR023393">
    <property type="entry name" value="START-like_dom_sf"/>
</dbReference>
<name>A0ABQ0LYG2_MYCCL</name>
<dbReference type="Pfam" id="PF08327">
    <property type="entry name" value="AHSA1"/>
    <property type="match status" value="1"/>
</dbReference>
<dbReference type="SUPFAM" id="SSF103111">
    <property type="entry name" value="Activator of Hsp90 ATPase, Aha1"/>
    <property type="match status" value="1"/>
</dbReference>
<feature type="binding site" evidence="9">
    <location>
        <position position="43"/>
    </location>
    <ligand>
        <name>Zn(2+)</name>
        <dbReference type="ChEBI" id="CHEBI:29105"/>
    </ligand>
</feature>
<evidence type="ECO:0000256" key="7">
    <source>
        <dbReference type="ARBA" id="ARBA00023187"/>
    </source>
</evidence>
<evidence type="ECO:0000259" key="11">
    <source>
        <dbReference type="SMART" id="SM01000"/>
    </source>
</evidence>
<evidence type="ECO:0000256" key="3">
    <source>
        <dbReference type="ARBA" id="ARBA00022664"/>
    </source>
</evidence>
<dbReference type="InterPro" id="IPR043701">
    <property type="entry name" value="Yju2"/>
</dbReference>
<evidence type="ECO:0000313" key="12">
    <source>
        <dbReference type="EMBL" id="GAT56163.1"/>
    </source>
</evidence>
<feature type="compositionally biased region" description="Low complexity" evidence="10">
    <location>
        <begin position="410"/>
        <end position="439"/>
    </location>
</feature>
<dbReference type="InterPro" id="IPR036338">
    <property type="entry name" value="Aha1"/>
</dbReference>
<dbReference type="Gene3D" id="3.30.530.20">
    <property type="match status" value="1"/>
</dbReference>
<comment type="similarity">
    <text evidence="2">Belongs to the AHA1 family.</text>
</comment>
<organism evidence="12 13">
    <name type="scientific">Mycena chlorophos</name>
    <name type="common">Agaric fungus</name>
    <name type="synonym">Agaricus chlorophos</name>
    <dbReference type="NCBI Taxonomy" id="658473"/>
    <lineage>
        <taxon>Eukaryota</taxon>
        <taxon>Fungi</taxon>
        <taxon>Dikarya</taxon>
        <taxon>Basidiomycota</taxon>
        <taxon>Agaricomycotina</taxon>
        <taxon>Agaricomycetes</taxon>
        <taxon>Agaricomycetidae</taxon>
        <taxon>Agaricales</taxon>
        <taxon>Marasmiineae</taxon>
        <taxon>Mycenaceae</taxon>
        <taxon>Mycena</taxon>
    </lineage>
</organism>
<evidence type="ECO:0000256" key="9">
    <source>
        <dbReference type="HAMAP-Rule" id="MF_03226"/>
    </source>
</evidence>
<feature type="binding site" evidence="9">
    <location>
        <position position="80"/>
    </location>
    <ligand>
        <name>Zn(2+)</name>
        <dbReference type="ChEBI" id="CHEBI:29105"/>
    </ligand>
</feature>
<keyword evidence="4 9" id="KW-0479">Metal-binding</keyword>
<accession>A0ABQ0LYG2</accession>
<keyword evidence="8 9" id="KW-0539">Nucleus</keyword>
<comment type="function">
    <text evidence="9">Part of the spliceosome which catalyzes two sequential transesterification reactions, first the excision of the non-coding intron from pre-mRNA and then the ligation of the coding exons to form the mature mRNA. Plays a role in stabilizing the structure of the spliceosome catalytic core and docking of the branch helix into the active site, producing 5'-exon and lariat intron-3'-intermediates.</text>
</comment>
<dbReference type="SMART" id="SM01000">
    <property type="entry name" value="Aha1_N"/>
    <property type="match status" value="1"/>
</dbReference>
<dbReference type="InterPro" id="IPR013538">
    <property type="entry name" value="ASHA1/2-like_C"/>
</dbReference>
<keyword evidence="6 9" id="KW-0862">Zinc</keyword>
<comment type="subcellular location">
    <subcellularLocation>
        <location evidence="1 9">Nucleus</location>
    </subcellularLocation>
</comment>
<evidence type="ECO:0000256" key="4">
    <source>
        <dbReference type="ARBA" id="ARBA00022723"/>
    </source>
</evidence>
<feature type="domain" description="Activator of Hsp90 ATPase AHSA1-like N-terminal" evidence="11">
    <location>
        <begin position="285"/>
        <end position="402"/>
    </location>
</feature>
<evidence type="ECO:0000313" key="13">
    <source>
        <dbReference type="Proteomes" id="UP000815677"/>
    </source>
</evidence>
<gene>
    <name evidence="12" type="ORF">MCHLO_12848</name>
</gene>
<dbReference type="SUPFAM" id="SSF55961">
    <property type="entry name" value="Bet v1-like"/>
    <property type="match status" value="1"/>
</dbReference>
<evidence type="ECO:0000256" key="6">
    <source>
        <dbReference type="ARBA" id="ARBA00022833"/>
    </source>
</evidence>
<dbReference type="InterPro" id="IPR007590">
    <property type="entry name" value="Saf4/Yju2"/>
</dbReference>
<evidence type="ECO:0000256" key="5">
    <source>
        <dbReference type="ARBA" id="ARBA00022728"/>
    </source>
</evidence>
<protein>
    <recommendedName>
        <fullName evidence="9">Splicing factor YJU2</fullName>
    </recommendedName>
</protein>
<evidence type="ECO:0000256" key="10">
    <source>
        <dbReference type="SAM" id="MobiDB-lite"/>
    </source>
</evidence>
<dbReference type="Pfam" id="PF04502">
    <property type="entry name" value="Saf4_Yju2"/>
    <property type="match status" value="1"/>
</dbReference>
<dbReference type="CDD" id="cd08892">
    <property type="entry name" value="SRPBCC_Aha1"/>
    <property type="match status" value="1"/>
</dbReference>
<dbReference type="Proteomes" id="UP000815677">
    <property type="component" value="Unassembled WGS sequence"/>
</dbReference>
<reference evidence="12" key="1">
    <citation type="submission" date="2014-09" db="EMBL/GenBank/DDBJ databases">
        <title>Genome sequence of the luminous mushroom Mycena chlorophos for searching fungal bioluminescence genes.</title>
        <authorList>
            <person name="Tanaka Y."/>
            <person name="Kasuga D."/>
            <person name="Oba Y."/>
            <person name="Hase S."/>
            <person name="Sato K."/>
            <person name="Oba Y."/>
            <person name="Sakakibara Y."/>
        </authorList>
    </citation>
    <scope>NUCLEOTIDE SEQUENCE</scope>
</reference>